<protein>
    <recommendedName>
        <fullName evidence="6">O-antigen ligase-related domain-containing protein</fullName>
    </recommendedName>
</protein>
<evidence type="ECO:0000256" key="3">
    <source>
        <dbReference type="ARBA" id="ARBA00022989"/>
    </source>
</evidence>
<evidence type="ECO:0000256" key="4">
    <source>
        <dbReference type="ARBA" id="ARBA00023136"/>
    </source>
</evidence>
<dbReference type="Proteomes" id="UP000601361">
    <property type="component" value="Unassembled WGS sequence"/>
</dbReference>
<evidence type="ECO:0000256" key="5">
    <source>
        <dbReference type="SAM" id="Phobius"/>
    </source>
</evidence>
<sequence length="135" mass="15427">MYSYKVALKVIQDNLWVGVGKADIEDEMATRYRREFPMIQAGAYIQPHNQYLYSTVAFGIAGLILFIVGFYYAGLCIWPRYAPLLLAQYLIVTLSFLVEYTLETQIGLAFALFFLLLALEGSKPIRAQESEWRPA</sequence>
<evidence type="ECO:0000259" key="6">
    <source>
        <dbReference type="Pfam" id="PF04932"/>
    </source>
</evidence>
<comment type="subcellular location">
    <subcellularLocation>
        <location evidence="1">Membrane</location>
        <topology evidence="1">Multi-pass membrane protein</topology>
    </subcellularLocation>
</comment>
<proteinExistence type="predicted"/>
<evidence type="ECO:0000313" key="7">
    <source>
        <dbReference type="EMBL" id="GGG29585.1"/>
    </source>
</evidence>
<feature type="transmembrane region" description="Helical" evidence="5">
    <location>
        <begin position="104"/>
        <end position="121"/>
    </location>
</feature>
<dbReference type="InterPro" id="IPR007016">
    <property type="entry name" value="O-antigen_ligase-rel_domated"/>
</dbReference>
<keyword evidence="8" id="KW-1185">Reference proteome</keyword>
<keyword evidence="4 5" id="KW-0472">Membrane</keyword>
<keyword evidence="2 5" id="KW-0812">Transmembrane</keyword>
<dbReference type="EMBL" id="BMGS01000001">
    <property type="protein sequence ID" value="GGG29585.1"/>
    <property type="molecule type" value="Genomic_DNA"/>
</dbReference>
<organism evidence="7 8">
    <name type="scientific">Hymenobacter glacieicola</name>
    <dbReference type="NCBI Taxonomy" id="1562124"/>
    <lineage>
        <taxon>Bacteria</taxon>
        <taxon>Pseudomonadati</taxon>
        <taxon>Bacteroidota</taxon>
        <taxon>Cytophagia</taxon>
        <taxon>Cytophagales</taxon>
        <taxon>Hymenobacteraceae</taxon>
        <taxon>Hymenobacter</taxon>
    </lineage>
</organism>
<evidence type="ECO:0000313" key="8">
    <source>
        <dbReference type="Proteomes" id="UP000601361"/>
    </source>
</evidence>
<evidence type="ECO:0000256" key="2">
    <source>
        <dbReference type="ARBA" id="ARBA00022692"/>
    </source>
</evidence>
<reference evidence="8" key="1">
    <citation type="journal article" date="2019" name="Int. J. Syst. Evol. Microbiol.">
        <title>The Global Catalogue of Microorganisms (GCM) 10K type strain sequencing project: providing services to taxonomists for standard genome sequencing and annotation.</title>
        <authorList>
            <consortium name="The Broad Institute Genomics Platform"/>
            <consortium name="The Broad Institute Genome Sequencing Center for Infectious Disease"/>
            <person name="Wu L."/>
            <person name="Ma J."/>
        </authorList>
    </citation>
    <scope>NUCLEOTIDE SEQUENCE [LARGE SCALE GENOMIC DNA]</scope>
    <source>
        <strain evidence="8">CGMCC 1.12990</strain>
    </source>
</reference>
<dbReference type="Pfam" id="PF04932">
    <property type="entry name" value="Wzy_C"/>
    <property type="match status" value="1"/>
</dbReference>
<feature type="transmembrane region" description="Helical" evidence="5">
    <location>
        <begin position="51"/>
        <end position="74"/>
    </location>
</feature>
<feature type="domain" description="O-antigen ligase-related" evidence="6">
    <location>
        <begin position="2"/>
        <end position="67"/>
    </location>
</feature>
<evidence type="ECO:0000256" key="1">
    <source>
        <dbReference type="ARBA" id="ARBA00004141"/>
    </source>
</evidence>
<gene>
    <name evidence="7" type="ORF">GCM10011378_02860</name>
</gene>
<name>A0ABQ1WGF1_9BACT</name>
<accession>A0ABQ1WGF1</accession>
<comment type="caution">
    <text evidence="7">The sequence shown here is derived from an EMBL/GenBank/DDBJ whole genome shotgun (WGS) entry which is preliminary data.</text>
</comment>
<keyword evidence="3 5" id="KW-1133">Transmembrane helix</keyword>